<evidence type="ECO:0000313" key="2">
    <source>
        <dbReference type="EMBL" id="GJE59092.1"/>
    </source>
</evidence>
<evidence type="ECO:0000313" key="3">
    <source>
        <dbReference type="Proteomes" id="UP001055057"/>
    </source>
</evidence>
<evidence type="ECO:0008006" key="4">
    <source>
        <dbReference type="Google" id="ProtNLM"/>
    </source>
</evidence>
<keyword evidence="1" id="KW-0732">Signal</keyword>
<evidence type="ECO:0000256" key="1">
    <source>
        <dbReference type="SAM" id="SignalP"/>
    </source>
</evidence>
<protein>
    <recommendedName>
        <fullName evidence="4">3',5'-cyclic-nucleotide phosphodiesterase</fullName>
    </recommendedName>
</protein>
<dbReference type="EMBL" id="BPRB01000062">
    <property type="protein sequence ID" value="GJE59092.1"/>
    <property type="molecule type" value="Genomic_DNA"/>
</dbReference>
<dbReference type="Proteomes" id="UP001055057">
    <property type="component" value="Unassembled WGS sequence"/>
</dbReference>
<feature type="signal peptide" evidence="1">
    <location>
        <begin position="1"/>
        <end position="24"/>
    </location>
</feature>
<accession>A0ABQ4TYG6</accession>
<sequence>MRSSIITAALFAALSAAAATAAMAAPMTDEDKAALQQQCAGDFTIFCAGLPPEDGPETQACFQKNMAKLSPGCQNAIQAYKKKG</sequence>
<gene>
    <name evidence="2" type="ORF">MPOCJGCO_1179</name>
</gene>
<comment type="caution">
    <text evidence="2">The sequence shown here is derived from an EMBL/GenBank/DDBJ whole genome shotgun (WGS) entry which is preliminary data.</text>
</comment>
<keyword evidence="3" id="KW-1185">Reference proteome</keyword>
<feature type="chain" id="PRO_5045515676" description="3',5'-cyclic-nucleotide phosphodiesterase" evidence="1">
    <location>
        <begin position="25"/>
        <end position="84"/>
    </location>
</feature>
<reference evidence="2" key="2">
    <citation type="submission" date="2021-08" db="EMBL/GenBank/DDBJ databases">
        <authorList>
            <person name="Tani A."/>
            <person name="Ola A."/>
            <person name="Ogura Y."/>
            <person name="Katsura K."/>
            <person name="Hayashi T."/>
        </authorList>
    </citation>
    <scope>NUCLEOTIDE SEQUENCE</scope>
    <source>
        <strain evidence="2">DSM 23632</strain>
    </source>
</reference>
<organism evidence="2 3">
    <name type="scientific">Methylobacterium trifolii</name>
    <dbReference type="NCBI Taxonomy" id="1003092"/>
    <lineage>
        <taxon>Bacteria</taxon>
        <taxon>Pseudomonadati</taxon>
        <taxon>Pseudomonadota</taxon>
        <taxon>Alphaproteobacteria</taxon>
        <taxon>Hyphomicrobiales</taxon>
        <taxon>Methylobacteriaceae</taxon>
        <taxon>Methylobacterium</taxon>
    </lineage>
</organism>
<name>A0ABQ4TYG6_9HYPH</name>
<reference evidence="2" key="1">
    <citation type="journal article" date="2021" name="Front. Microbiol.">
        <title>Comprehensive Comparative Genomics and Phenotyping of Methylobacterium Species.</title>
        <authorList>
            <person name="Alessa O."/>
            <person name="Ogura Y."/>
            <person name="Fujitani Y."/>
            <person name="Takami H."/>
            <person name="Hayashi T."/>
            <person name="Sahin N."/>
            <person name="Tani A."/>
        </authorList>
    </citation>
    <scope>NUCLEOTIDE SEQUENCE</scope>
    <source>
        <strain evidence="2">DSM 23632</strain>
    </source>
</reference>
<dbReference type="RefSeq" id="WP_373875322.1">
    <property type="nucleotide sequence ID" value="NZ_BPRB01000062.1"/>
</dbReference>
<proteinExistence type="predicted"/>